<dbReference type="InterPro" id="IPR001766">
    <property type="entry name" value="Fork_head_dom"/>
</dbReference>
<evidence type="ECO:0000256" key="3">
    <source>
        <dbReference type="SAM" id="MobiDB-lite"/>
    </source>
</evidence>
<feature type="compositionally biased region" description="Low complexity" evidence="3">
    <location>
        <begin position="234"/>
        <end position="261"/>
    </location>
</feature>
<dbReference type="GO" id="GO:0030154">
    <property type="term" value="P:cell differentiation"/>
    <property type="evidence" value="ECO:0007669"/>
    <property type="project" value="TreeGrafter"/>
</dbReference>
<dbReference type="Gene3D" id="1.10.10.10">
    <property type="entry name" value="Winged helix-like DNA-binding domain superfamily/Winged helix DNA-binding domain"/>
    <property type="match status" value="1"/>
</dbReference>
<dbReference type="CDD" id="cd00059">
    <property type="entry name" value="FH_FOX"/>
    <property type="match status" value="1"/>
</dbReference>
<dbReference type="PROSITE" id="PS50039">
    <property type="entry name" value="FORK_HEAD_3"/>
    <property type="match status" value="1"/>
</dbReference>
<dbReference type="GO" id="GO:0009653">
    <property type="term" value="P:anatomical structure morphogenesis"/>
    <property type="evidence" value="ECO:0007669"/>
    <property type="project" value="TreeGrafter"/>
</dbReference>
<evidence type="ECO:0000259" key="4">
    <source>
        <dbReference type="PROSITE" id="PS50039"/>
    </source>
</evidence>
<dbReference type="PANTHER" id="PTHR11829">
    <property type="entry name" value="FORKHEAD BOX PROTEIN"/>
    <property type="match status" value="1"/>
</dbReference>
<dbReference type="OrthoDB" id="5954824at2759"/>
<dbReference type="InterPro" id="IPR050211">
    <property type="entry name" value="FOX_domain-containing"/>
</dbReference>
<feature type="compositionally biased region" description="Pro residues" evidence="3">
    <location>
        <begin position="8"/>
        <end position="18"/>
    </location>
</feature>
<evidence type="ECO:0000256" key="1">
    <source>
        <dbReference type="ARBA" id="ARBA00023125"/>
    </source>
</evidence>
<evidence type="ECO:0000256" key="2">
    <source>
        <dbReference type="PROSITE-ProRule" id="PRU00089"/>
    </source>
</evidence>
<evidence type="ECO:0000313" key="5">
    <source>
        <dbReference type="EMBL" id="TRM57391.1"/>
    </source>
</evidence>
<dbReference type="SMART" id="SM00339">
    <property type="entry name" value="FH"/>
    <property type="match status" value="1"/>
</dbReference>
<name>A0A550BXW7_9AGAR</name>
<sequence>MHLEQPYGTPPYAVPIPPAELTTSSAEPPSLQYPLPIVDQHLQPPATPSDSSSSPEAYEEPQQDAAFTARDIENEAYIRTKLRVADGIPVGLNLVRSLGRDQRPEASIPTLIMLAIQGCKRSPKELTLHEIAQEFTTHLEFYRYTTTSWRASVRHALSLHKIFRQRSRKDIEGGGRGGFWHLDFSEGEGTKRLRKRLSRAQRAPKDEDTEQSTEDDMGSSFDEDDGEKSDKHAPYPSARAGPSSAARPGPSSSARAGPSPARTRRPAPQPSLDAISEPAMTGYRAPEAEAGDARFVEAGDPRFAPAGSSTSARGAHTQDRGAHIQGRGAQPRGRGRRTAGDESVQDTKGKGRA</sequence>
<dbReference type="EMBL" id="VDMD01000048">
    <property type="protein sequence ID" value="TRM57391.1"/>
    <property type="molecule type" value="Genomic_DNA"/>
</dbReference>
<protein>
    <recommendedName>
        <fullName evidence="4">Fork-head domain-containing protein</fullName>
    </recommendedName>
</protein>
<keyword evidence="1 2" id="KW-0238">DNA-binding</keyword>
<dbReference type="SUPFAM" id="SSF46785">
    <property type="entry name" value="Winged helix' DNA-binding domain"/>
    <property type="match status" value="1"/>
</dbReference>
<comment type="subcellular location">
    <subcellularLocation>
        <location evidence="2">Nucleus</location>
    </subcellularLocation>
</comment>
<reference evidence="5 6" key="1">
    <citation type="journal article" date="2019" name="New Phytol.">
        <title>Comparative genomics reveals unique wood-decay strategies and fruiting body development in the Schizophyllaceae.</title>
        <authorList>
            <person name="Almasi E."/>
            <person name="Sahu N."/>
            <person name="Krizsan K."/>
            <person name="Balint B."/>
            <person name="Kovacs G.M."/>
            <person name="Kiss B."/>
            <person name="Cseklye J."/>
            <person name="Drula E."/>
            <person name="Henrissat B."/>
            <person name="Nagy I."/>
            <person name="Chovatia M."/>
            <person name="Adam C."/>
            <person name="LaButti K."/>
            <person name="Lipzen A."/>
            <person name="Riley R."/>
            <person name="Grigoriev I.V."/>
            <person name="Nagy L.G."/>
        </authorList>
    </citation>
    <scope>NUCLEOTIDE SEQUENCE [LARGE SCALE GENOMIC DNA]</scope>
    <source>
        <strain evidence="5 6">NL-1724</strain>
    </source>
</reference>
<feature type="region of interest" description="Disordered" evidence="3">
    <location>
        <begin position="193"/>
        <end position="353"/>
    </location>
</feature>
<feature type="domain" description="Fork-head" evidence="4">
    <location>
        <begin position="103"/>
        <end position="196"/>
    </location>
</feature>
<feature type="compositionally biased region" description="Basic and acidic residues" evidence="3">
    <location>
        <begin position="291"/>
        <end position="300"/>
    </location>
</feature>
<dbReference type="GO" id="GO:0005634">
    <property type="term" value="C:nucleus"/>
    <property type="evidence" value="ECO:0007669"/>
    <property type="project" value="UniProtKB-SubCell"/>
</dbReference>
<dbReference type="AlphaFoldDB" id="A0A550BXW7"/>
<organism evidence="5 6">
    <name type="scientific">Schizophyllum amplum</name>
    <dbReference type="NCBI Taxonomy" id="97359"/>
    <lineage>
        <taxon>Eukaryota</taxon>
        <taxon>Fungi</taxon>
        <taxon>Dikarya</taxon>
        <taxon>Basidiomycota</taxon>
        <taxon>Agaricomycotina</taxon>
        <taxon>Agaricomycetes</taxon>
        <taxon>Agaricomycetidae</taxon>
        <taxon>Agaricales</taxon>
        <taxon>Schizophyllaceae</taxon>
        <taxon>Schizophyllum</taxon>
    </lineage>
</organism>
<keyword evidence="6" id="KW-1185">Reference proteome</keyword>
<dbReference type="Pfam" id="PF00250">
    <property type="entry name" value="Forkhead"/>
    <property type="match status" value="1"/>
</dbReference>
<dbReference type="GO" id="GO:0000981">
    <property type="term" value="F:DNA-binding transcription factor activity, RNA polymerase II-specific"/>
    <property type="evidence" value="ECO:0007669"/>
    <property type="project" value="TreeGrafter"/>
</dbReference>
<keyword evidence="2" id="KW-0539">Nucleus</keyword>
<dbReference type="Proteomes" id="UP000320762">
    <property type="component" value="Unassembled WGS sequence"/>
</dbReference>
<feature type="compositionally biased region" description="Acidic residues" evidence="3">
    <location>
        <begin position="207"/>
        <end position="227"/>
    </location>
</feature>
<dbReference type="InterPro" id="IPR036388">
    <property type="entry name" value="WH-like_DNA-bd_sf"/>
</dbReference>
<dbReference type="PANTHER" id="PTHR11829:SF343">
    <property type="entry name" value="FORK-HEAD DOMAIN-CONTAINING PROTEIN"/>
    <property type="match status" value="1"/>
</dbReference>
<dbReference type="STRING" id="97359.A0A550BXW7"/>
<feature type="DNA-binding region" description="Fork-head" evidence="2">
    <location>
        <begin position="103"/>
        <end position="196"/>
    </location>
</feature>
<dbReference type="InterPro" id="IPR036390">
    <property type="entry name" value="WH_DNA-bd_sf"/>
</dbReference>
<evidence type="ECO:0000313" key="6">
    <source>
        <dbReference type="Proteomes" id="UP000320762"/>
    </source>
</evidence>
<gene>
    <name evidence="5" type="ORF">BD626DRAFT_515102</name>
</gene>
<accession>A0A550BXW7</accession>
<proteinExistence type="predicted"/>
<dbReference type="GO" id="GO:0000978">
    <property type="term" value="F:RNA polymerase II cis-regulatory region sequence-specific DNA binding"/>
    <property type="evidence" value="ECO:0007669"/>
    <property type="project" value="TreeGrafter"/>
</dbReference>
<comment type="caution">
    <text evidence="5">The sequence shown here is derived from an EMBL/GenBank/DDBJ whole genome shotgun (WGS) entry which is preliminary data.</text>
</comment>
<feature type="region of interest" description="Disordered" evidence="3">
    <location>
        <begin position="1"/>
        <end position="64"/>
    </location>
</feature>